<keyword evidence="9" id="KW-0472">Membrane</keyword>
<dbReference type="GO" id="GO:0006629">
    <property type="term" value="P:lipid metabolic process"/>
    <property type="evidence" value="ECO:0007669"/>
    <property type="project" value="UniProtKB-KW"/>
</dbReference>
<dbReference type="InterPro" id="IPR053956">
    <property type="entry name" value="NPC1_MLD"/>
</dbReference>
<evidence type="ECO:0000256" key="7">
    <source>
        <dbReference type="ARBA" id="ARBA00023055"/>
    </source>
</evidence>
<dbReference type="PANTHER" id="PTHR45727:SF2">
    <property type="entry name" value="NPC INTRACELLULAR CHOLESTEROL TRANSPORTER 1"/>
    <property type="match status" value="1"/>
</dbReference>
<keyword evidence="14" id="KW-1185">Reference proteome</keyword>
<dbReference type="InterPro" id="IPR032190">
    <property type="entry name" value="NPC1_N"/>
</dbReference>
<sequence>MNTGLTQYGPIGASALPTRADNYTRKDGYCMWYGQCGMNPSTNKPINCLYNGPAKPVDGPKSREILFELCPEFAHNDSKVCCSHSQLVSLQSGIQSAQQMMARCPGCWKNFRELYCRMTCSPNNSMFINAKELSANKTAITAIDYYVDKAFRDGLYNSCKNVVFPSSGQKIMSFMCGTSADKCTPLKFLNFMGNPVRNGESPFSIDYPTTHDDSIDPMYVKIKLCNETVFRPVTNKTSKPCSCQDCIESCPPLPHYTPTKHWELDIGDIHFNIISFATLLVYLAFLVLFIAGSILYYKFSSKPSYQTHQYPQAVIGSRQRSLGVLARLGNSMDRTIKNIFTRWGNICCDYSIVVIIGAVVFIIICSVGLLKFTVVTDPVKLWSSPGSQARREKDTFDNKFSPFYRTAQIIFSVKPGSKWNSKSCSYKPYFAKHCKLTGKILHFEVLQKVLKVQTHLIHMTADYGSEKITLQDICKKPMAPYNNNCTVMSALQYWQNDAKKLNKCITAFGKPCNSPTYKFPSAAWGDHLYACADNPTSTNDSTALGLPCTSLFGGPVSPSIAFGGYEGNNYTDAKVLVVTFVINNHNDDSKNDKAKAWEKEFLNYMKNFKDPDLDVAFRAERSIEDEIERESHADIYTIIVSYLIMFLYITFALGQINQCDRFMIDSKFSLAFGGIMIVLGSVLCSLGIFSFANKPATLIIIEVVPFLVLAVGVDNIFILVQKYQRDLQQPGETVSNQIGRVLGEVAPSMLLTSTSEAVAFAFGALSSMPAVKVFSLYASVAVFVNFLLQVTCFVALMSLDVRRQQGERFDVICCYKNSKVPKRKNTPSLLYQFFDKILSPALLSEFVRPAVVILFTTLLALSIMFIPSIEIGLDQSLSMPKDSYMITYFKMQQETLKVGAPVYFVVDNPKYPYQLRQWQNKVCGGSGCDNDSLIQIAYEAFRRSEQTKIGMSLSSWLDDYFSWADPSGKYPCCRLLDYSNKTGHKVIPKPGTFCNASMTESYYHCHSCLLNNQIGQRPNTTQFRKYLPYFLKDNPEINCTKG</sequence>
<gene>
    <name evidence="13" type="ORF">PACLA_8A003965</name>
</gene>
<name>A0A6S7INY2_PARCT</name>
<dbReference type="Pfam" id="PF16414">
    <property type="entry name" value="NPC1_N"/>
    <property type="match status" value="1"/>
</dbReference>
<dbReference type="FunFam" id="1.20.1640.10:FF:000008">
    <property type="entry name" value="NPC intracellular cholesterol transporter 1"/>
    <property type="match status" value="1"/>
</dbReference>
<dbReference type="Pfam" id="PF12349">
    <property type="entry name" value="Sterol-sensing"/>
    <property type="match status" value="1"/>
</dbReference>
<keyword evidence="8" id="KW-0443">Lipid metabolism</keyword>
<dbReference type="PANTHER" id="PTHR45727">
    <property type="entry name" value="NPC INTRACELLULAR CHOLESTEROL TRANSPORTER 1"/>
    <property type="match status" value="1"/>
</dbReference>
<keyword evidence="11" id="KW-0325">Glycoprotein</keyword>
<dbReference type="GO" id="GO:0015918">
    <property type="term" value="P:sterol transport"/>
    <property type="evidence" value="ECO:0007669"/>
    <property type="project" value="TreeGrafter"/>
</dbReference>
<dbReference type="InterPro" id="IPR053958">
    <property type="entry name" value="HMGCR/SNAP/NPC1-like_SSD"/>
</dbReference>
<dbReference type="Proteomes" id="UP001152795">
    <property type="component" value="Unassembled WGS sequence"/>
</dbReference>
<comment type="catalytic activity">
    <reaction evidence="12">
        <text>cholesterol(in) = cholesterol(out)</text>
        <dbReference type="Rhea" id="RHEA:39747"/>
        <dbReference type="ChEBI" id="CHEBI:16113"/>
    </reaction>
</comment>
<dbReference type="PROSITE" id="PS50156">
    <property type="entry name" value="SSD"/>
    <property type="match status" value="1"/>
</dbReference>
<evidence type="ECO:0000256" key="1">
    <source>
        <dbReference type="ARBA" id="ARBA00004127"/>
    </source>
</evidence>
<dbReference type="GO" id="GO:0032934">
    <property type="term" value="F:sterol binding"/>
    <property type="evidence" value="ECO:0007669"/>
    <property type="project" value="TreeGrafter"/>
</dbReference>
<keyword evidence="7" id="KW-0445">Lipid transport</keyword>
<evidence type="ECO:0000256" key="3">
    <source>
        <dbReference type="ARBA" id="ARBA00022448"/>
    </source>
</evidence>
<reference evidence="13" key="1">
    <citation type="submission" date="2020-04" db="EMBL/GenBank/DDBJ databases">
        <authorList>
            <person name="Alioto T."/>
            <person name="Alioto T."/>
            <person name="Gomez Garrido J."/>
        </authorList>
    </citation>
    <scope>NUCLEOTIDE SEQUENCE</scope>
    <source>
        <strain evidence="13">A484AB</strain>
    </source>
</reference>
<evidence type="ECO:0000256" key="6">
    <source>
        <dbReference type="ARBA" id="ARBA00022989"/>
    </source>
</evidence>
<evidence type="ECO:0000256" key="12">
    <source>
        <dbReference type="ARBA" id="ARBA00034049"/>
    </source>
</evidence>
<organism evidence="13 14">
    <name type="scientific">Paramuricea clavata</name>
    <name type="common">Red gorgonian</name>
    <name type="synonym">Violescent sea-whip</name>
    <dbReference type="NCBI Taxonomy" id="317549"/>
    <lineage>
        <taxon>Eukaryota</taxon>
        <taxon>Metazoa</taxon>
        <taxon>Cnidaria</taxon>
        <taxon>Anthozoa</taxon>
        <taxon>Octocorallia</taxon>
        <taxon>Malacalcyonacea</taxon>
        <taxon>Plexauridae</taxon>
        <taxon>Paramuricea</taxon>
    </lineage>
</organism>
<keyword evidence="5" id="KW-0732">Signal</keyword>
<keyword evidence="4" id="KW-0812">Transmembrane</keyword>
<evidence type="ECO:0000256" key="5">
    <source>
        <dbReference type="ARBA" id="ARBA00022729"/>
    </source>
</evidence>
<evidence type="ECO:0000256" key="8">
    <source>
        <dbReference type="ARBA" id="ARBA00023098"/>
    </source>
</evidence>
<keyword evidence="6" id="KW-1133">Transmembrane helix</keyword>
<dbReference type="InterPro" id="IPR000731">
    <property type="entry name" value="SSD"/>
</dbReference>
<accession>A0A6S7INY2</accession>
<dbReference type="AlphaFoldDB" id="A0A6S7INY2"/>
<keyword evidence="10" id="KW-1015">Disulfide bond</keyword>
<dbReference type="GO" id="GO:0016020">
    <property type="term" value="C:membrane"/>
    <property type="evidence" value="ECO:0007669"/>
    <property type="project" value="TreeGrafter"/>
</dbReference>
<evidence type="ECO:0000313" key="14">
    <source>
        <dbReference type="Proteomes" id="UP001152795"/>
    </source>
</evidence>
<evidence type="ECO:0000256" key="9">
    <source>
        <dbReference type="ARBA" id="ARBA00023136"/>
    </source>
</evidence>
<evidence type="ECO:0000256" key="10">
    <source>
        <dbReference type="ARBA" id="ARBA00023157"/>
    </source>
</evidence>
<comment type="similarity">
    <text evidence="2">Belongs to the patched family.</text>
</comment>
<evidence type="ECO:0000256" key="11">
    <source>
        <dbReference type="ARBA" id="ARBA00023180"/>
    </source>
</evidence>
<comment type="subcellular location">
    <subcellularLocation>
        <location evidence="1">Endomembrane system</location>
        <topology evidence="1">Multi-pass membrane protein</topology>
    </subcellularLocation>
</comment>
<protein>
    <submittedName>
        <fullName evidence="13">Niemann-Pick C1</fullName>
    </submittedName>
</protein>
<dbReference type="EMBL" id="CACRXK020011187">
    <property type="protein sequence ID" value="CAB4020924.1"/>
    <property type="molecule type" value="Genomic_DNA"/>
</dbReference>
<dbReference type="Gene3D" id="1.20.1640.10">
    <property type="entry name" value="Multidrug efflux transporter AcrB transmembrane domain"/>
    <property type="match status" value="1"/>
</dbReference>
<dbReference type="GO" id="GO:0012505">
    <property type="term" value="C:endomembrane system"/>
    <property type="evidence" value="ECO:0007669"/>
    <property type="project" value="UniProtKB-SubCell"/>
</dbReference>
<dbReference type="OrthoDB" id="6510177at2759"/>
<evidence type="ECO:0000313" key="13">
    <source>
        <dbReference type="EMBL" id="CAB4020924.1"/>
    </source>
</evidence>
<dbReference type="Pfam" id="PF22314">
    <property type="entry name" value="NPC1_MLD"/>
    <property type="match status" value="1"/>
</dbReference>
<evidence type="ECO:0000256" key="2">
    <source>
        <dbReference type="ARBA" id="ARBA00005585"/>
    </source>
</evidence>
<proteinExistence type="inferred from homology"/>
<dbReference type="SUPFAM" id="SSF82866">
    <property type="entry name" value="Multidrug efflux transporter AcrB transmembrane domain"/>
    <property type="match status" value="1"/>
</dbReference>
<comment type="caution">
    <text evidence="13">The sequence shown here is derived from an EMBL/GenBank/DDBJ whole genome shotgun (WGS) entry which is preliminary data.</text>
</comment>
<evidence type="ECO:0000256" key="4">
    <source>
        <dbReference type="ARBA" id="ARBA00022692"/>
    </source>
</evidence>
<keyword evidence="3" id="KW-0813">Transport</keyword>